<keyword evidence="5" id="KW-1185">Reference proteome</keyword>
<keyword evidence="3" id="KW-0812">Transmembrane</keyword>
<feature type="coiled-coil region" evidence="1">
    <location>
        <begin position="217"/>
        <end position="277"/>
    </location>
</feature>
<keyword evidence="3" id="KW-0472">Membrane</keyword>
<evidence type="ECO:0000256" key="2">
    <source>
        <dbReference type="SAM" id="MobiDB-lite"/>
    </source>
</evidence>
<evidence type="ECO:0000313" key="5">
    <source>
        <dbReference type="Proteomes" id="UP000588112"/>
    </source>
</evidence>
<evidence type="ECO:0000256" key="3">
    <source>
        <dbReference type="SAM" id="Phobius"/>
    </source>
</evidence>
<feature type="compositionally biased region" description="Low complexity" evidence="2">
    <location>
        <begin position="396"/>
        <end position="405"/>
    </location>
</feature>
<feature type="region of interest" description="Disordered" evidence="2">
    <location>
        <begin position="359"/>
        <end position="378"/>
    </location>
</feature>
<comment type="caution">
    <text evidence="4">The sequence shown here is derived from an EMBL/GenBank/DDBJ whole genome shotgun (WGS) entry which is preliminary data.</text>
</comment>
<evidence type="ECO:0000313" key="4">
    <source>
        <dbReference type="EMBL" id="MBB5630905.1"/>
    </source>
</evidence>
<protein>
    <submittedName>
        <fullName evidence="4">Ribosomal protein L29</fullName>
    </submittedName>
</protein>
<feature type="transmembrane region" description="Helical" evidence="3">
    <location>
        <begin position="28"/>
        <end position="48"/>
    </location>
</feature>
<keyword evidence="4" id="KW-0687">Ribonucleoprotein</keyword>
<keyword evidence="3" id="KW-1133">Transmembrane helix</keyword>
<reference evidence="4 5" key="1">
    <citation type="submission" date="2020-08" db="EMBL/GenBank/DDBJ databases">
        <title>Sequencing the genomes of 1000 actinobacteria strains.</title>
        <authorList>
            <person name="Klenk H.-P."/>
        </authorList>
    </citation>
    <scope>NUCLEOTIDE SEQUENCE [LARGE SCALE GENOMIC DNA]</scope>
    <source>
        <strain evidence="4 5">DSM 45790</strain>
    </source>
</reference>
<gene>
    <name evidence="4" type="ORF">BJ981_006669</name>
</gene>
<dbReference type="RefSeq" id="WP_184617281.1">
    <property type="nucleotide sequence ID" value="NZ_BOOS01000050.1"/>
</dbReference>
<feature type="transmembrane region" description="Helical" evidence="3">
    <location>
        <begin position="93"/>
        <end position="115"/>
    </location>
</feature>
<keyword evidence="4" id="KW-0689">Ribosomal protein</keyword>
<keyword evidence="1" id="KW-0175">Coiled coil</keyword>
<name>A0A7W8ZBM3_9ACTN</name>
<dbReference type="EMBL" id="JACHBR010000002">
    <property type="protein sequence ID" value="MBB5630905.1"/>
    <property type="molecule type" value="Genomic_DNA"/>
</dbReference>
<dbReference type="Pfam" id="PF14362">
    <property type="entry name" value="DUF4407"/>
    <property type="match status" value="1"/>
</dbReference>
<feature type="transmembrane region" description="Helical" evidence="3">
    <location>
        <begin position="54"/>
        <end position="73"/>
    </location>
</feature>
<feature type="compositionally biased region" description="Low complexity" evidence="2">
    <location>
        <begin position="422"/>
        <end position="432"/>
    </location>
</feature>
<feature type="region of interest" description="Disordered" evidence="2">
    <location>
        <begin position="385"/>
        <end position="476"/>
    </location>
</feature>
<dbReference type="GO" id="GO:0005840">
    <property type="term" value="C:ribosome"/>
    <property type="evidence" value="ECO:0007669"/>
    <property type="project" value="UniProtKB-KW"/>
</dbReference>
<evidence type="ECO:0000256" key="1">
    <source>
        <dbReference type="SAM" id="Coils"/>
    </source>
</evidence>
<sequence>MRKFLIVLSGARPEILERCPTDRGKFEGIGGAVLTTSVLATISMSFALGSALGLSYFVAVPAGILWGLAILSLDRWLVGSIPAEGRRRWRLAVPRVLMAVLLGVVISTPLVLQIFKTEIDAQIVEIRQERANAFTTERMKGDAGKELIRLRAAVAEQENIVASRGEKAQDPRNDPRFKALTAERDAQQKQATKHYDELQCQLYGGPGCSKKGDGELAQASRDAMNKAKKRVEELNKQIDARKKELTASDKQARATRLESATEQLKELRPQLAAAEEQQRTLQSSFNDENESLNGLLIRLRALNEVSGKDVTLNAARTLLFLLFLLIECLPVAVKLMQKPGNYEKLFEMEARKELMEARTGMRVAARPAPDGAQGRRTTRQIWDAESALDQPPPDPTVVGPPTVLDDPQEHRPGPLPEPLPEPLSESLSGPLSMPHEFGGMEDEALRGMAGTRAPAVSNAARPERTRARNLFPDDDD</sequence>
<proteinExistence type="predicted"/>
<dbReference type="InterPro" id="IPR025519">
    <property type="entry name" value="DUF4407"/>
</dbReference>
<accession>A0A7W8ZBM3</accession>
<organism evidence="4 5">
    <name type="scientific">Sphaerisporangium krabiense</name>
    <dbReference type="NCBI Taxonomy" id="763782"/>
    <lineage>
        <taxon>Bacteria</taxon>
        <taxon>Bacillati</taxon>
        <taxon>Actinomycetota</taxon>
        <taxon>Actinomycetes</taxon>
        <taxon>Streptosporangiales</taxon>
        <taxon>Streptosporangiaceae</taxon>
        <taxon>Sphaerisporangium</taxon>
    </lineage>
</organism>
<dbReference type="AlphaFoldDB" id="A0A7W8ZBM3"/>
<dbReference type="Proteomes" id="UP000588112">
    <property type="component" value="Unassembled WGS sequence"/>
</dbReference>